<dbReference type="AlphaFoldDB" id="A0A9P7DDT9"/>
<evidence type="ECO:0000313" key="3">
    <source>
        <dbReference type="Proteomes" id="UP000719766"/>
    </source>
</evidence>
<evidence type="ECO:0000256" key="1">
    <source>
        <dbReference type="SAM" id="MobiDB-lite"/>
    </source>
</evidence>
<dbReference type="EMBL" id="JABBWE010000059">
    <property type="protein sequence ID" value="KAG1789410.1"/>
    <property type="molecule type" value="Genomic_DNA"/>
</dbReference>
<name>A0A9P7DDT9_9AGAM</name>
<dbReference type="GeneID" id="64603175"/>
<sequence>MTISGFGNFGDDINPHLNLRFKQGSFQTAALAVLKQNDVRALDLHPELPQFRQLKNFFKGISVTLIHRPGLRLYLRHYPSLSAQWHAPSLDAQPPSSWSKRPASRRKSIDGGSQPAFSDSESSFSASLSVRSNAHAVKSNESFKHYHRTILPQLDRLVTFRVATLPHKLTTPRYNSLPQVNRTLVSFSIDERSCVCLSIAASIPPATFSSASATDRLGLGASNWNARANFRRFCGASRAAGTDAPRCPLKRSWSK</sequence>
<keyword evidence="3" id="KW-1185">Reference proteome</keyword>
<comment type="caution">
    <text evidence="2">The sequence shown here is derived from an EMBL/GenBank/DDBJ whole genome shotgun (WGS) entry which is preliminary data.</text>
</comment>
<feature type="region of interest" description="Disordered" evidence="1">
    <location>
        <begin position="89"/>
        <end position="120"/>
    </location>
</feature>
<dbReference type="Proteomes" id="UP000719766">
    <property type="component" value="Unassembled WGS sequence"/>
</dbReference>
<dbReference type="OrthoDB" id="10252740at2759"/>
<protein>
    <submittedName>
        <fullName evidence="2">Uncharacterized protein</fullName>
    </submittedName>
</protein>
<proteinExistence type="predicted"/>
<dbReference type="RefSeq" id="XP_041156482.1">
    <property type="nucleotide sequence ID" value="XM_041309411.1"/>
</dbReference>
<organism evidence="2 3">
    <name type="scientific">Suillus plorans</name>
    <dbReference type="NCBI Taxonomy" id="116603"/>
    <lineage>
        <taxon>Eukaryota</taxon>
        <taxon>Fungi</taxon>
        <taxon>Dikarya</taxon>
        <taxon>Basidiomycota</taxon>
        <taxon>Agaricomycotina</taxon>
        <taxon>Agaricomycetes</taxon>
        <taxon>Agaricomycetidae</taxon>
        <taxon>Boletales</taxon>
        <taxon>Suillineae</taxon>
        <taxon>Suillaceae</taxon>
        <taxon>Suillus</taxon>
    </lineage>
</organism>
<reference evidence="2" key="1">
    <citation type="journal article" date="2020" name="New Phytol.">
        <title>Comparative genomics reveals dynamic genome evolution in host specialist ectomycorrhizal fungi.</title>
        <authorList>
            <person name="Lofgren L.A."/>
            <person name="Nguyen N.H."/>
            <person name="Vilgalys R."/>
            <person name="Ruytinx J."/>
            <person name="Liao H.L."/>
            <person name="Branco S."/>
            <person name="Kuo A."/>
            <person name="LaButti K."/>
            <person name="Lipzen A."/>
            <person name="Andreopoulos W."/>
            <person name="Pangilinan J."/>
            <person name="Riley R."/>
            <person name="Hundley H."/>
            <person name="Na H."/>
            <person name="Barry K."/>
            <person name="Grigoriev I.V."/>
            <person name="Stajich J.E."/>
            <person name="Kennedy P.G."/>
        </authorList>
    </citation>
    <scope>NUCLEOTIDE SEQUENCE</scope>
    <source>
        <strain evidence="2">S12</strain>
    </source>
</reference>
<accession>A0A9P7DDT9</accession>
<gene>
    <name evidence="2" type="ORF">HD556DRAFT_1529488</name>
</gene>
<evidence type="ECO:0000313" key="2">
    <source>
        <dbReference type="EMBL" id="KAG1789410.1"/>
    </source>
</evidence>